<dbReference type="InParanoid" id="A0A165UMC7"/>
<accession>A0A165UMC7</accession>
<feature type="domain" description="T6SS Phospholipase effector Tle1-like catalytic" evidence="2">
    <location>
        <begin position="17"/>
        <end position="369"/>
    </location>
</feature>
<dbReference type="OrthoDB" id="3162439at2759"/>
<feature type="compositionally biased region" description="Polar residues" evidence="1">
    <location>
        <begin position="409"/>
        <end position="418"/>
    </location>
</feature>
<feature type="region of interest" description="Disordered" evidence="1">
    <location>
        <begin position="224"/>
        <end position="253"/>
    </location>
</feature>
<dbReference type="AlphaFoldDB" id="A0A165UMC7"/>
<reference evidence="3 4" key="1">
    <citation type="journal article" date="2016" name="Mol. Biol. Evol.">
        <title>Comparative Genomics of Early-Diverging Mushroom-Forming Fungi Provides Insights into the Origins of Lignocellulose Decay Capabilities.</title>
        <authorList>
            <person name="Nagy L.G."/>
            <person name="Riley R."/>
            <person name="Tritt A."/>
            <person name="Adam C."/>
            <person name="Daum C."/>
            <person name="Floudas D."/>
            <person name="Sun H."/>
            <person name="Yadav J.S."/>
            <person name="Pangilinan J."/>
            <person name="Larsson K.H."/>
            <person name="Matsuura K."/>
            <person name="Barry K."/>
            <person name="Labutti K."/>
            <person name="Kuo R."/>
            <person name="Ohm R.A."/>
            <person name="Bhattacharya S.S."/>
            <person name="Shirouzu T."/>
            <person name="Yoshinaga Y."/>
            <person name="Martin F.M."/>
            <person name="Grigoriev I.V."/>
            <person name="Hibbett D.S."/>
        </authorList>
    </citation>
    <scope>NUCLEOTIDE SEQUENCE [LARGE SCALE GENOMIC DNA]</scope>
    <source>
        <strain evidence="3 4">HHB14362 ss-1</strain>
    </source>
</reference>
<dbReference type="EMBL" id="KV425558">
    <property type="protein sequence ID" value="KZT28396.1"/>
    <property type="molecule type" value="Genomic_DNA"/>
</dbReference>
<evidence type="ECO:0000256" key="1">
    <source>
        <dbReference type="SAM" id="MobiDB-lite"/>
    </source>
</evidence>
<proteinExistence type="predicted"/>
<dbReference type="PANTHER" id="PTHR33840">
    <property type="match status" value="1"/>
</dbReference>
<gene>
    <name evidence="3" type="ORF">NEOLEDRAFT_1129795</name>
</gene>
<name>A0A165UMC7_9AGAM</name>
<organism evidence="3 4">
    <name type="scientific">Neolentinus lepideus HHB14362 ss-1</name>
    <dbReference type="NCBI Taxonomy" id="1314782"/>
    <lineage>
        <taxon>Eukaryota</taxon>
        <taxon>Fungi</taxon>
        <taxon>Dikarya</taxon>
        <taxon>Basidiomycota</taxon>
        <taxon>Agaricomycotina</taxon>
        <taxon>Agaricomycetes</taxon>
        <taxon>Gloeophyllales</taxon>
        <taxon>Gloeophyllaceae</taxon>
        <taxon>Neolentinus</taxon>
    </lineage>
</organism>
<dbReference type="Pfam" id="PF09994">
    <property type="entry name" value="T6SS_Tle1-like_cat"/>
    <property type="match status" value="1"/>
</dbReference>
<evidence type="ECO:0000313" key="3">
    <source>
        <dbReference type="EMBL" id="KZT28396.1"/>
    </source>
</evidence>
<evidence type="ECO:0000259" key="2">
    <source>
        <dbReference type="Pfam" id="PF09994"/>
    </source>
</evidence>
<dbReference type="InterPro" id="IPR029058">
    <property type="entry name" value="AB_hydrolase_fold"/>
</dbReference>
<evidence type="ECO:0000313" key="4">
    <source>
        <dbReference type="Proteomes" id="UP000076761"/>
    </source>
</evidence>
<dbReference type="STRING" id="1314782.A0A165UMC7"/>
<keyword evidence="4" id="KW-1185">Reference proteome</keyword>
<dbReference type="PANTHER" id="PTHR33840:SF2">
    <property type="entry name" value="TLE1 PHOSPHOLIPASE DOMAIN-CONTAINING PROTEIN"/>
    <property type="match status" value="1"/>
</dbReference>
<sequence>MQVSDSTTSNGGARTPRTIILCFDGTANQYDGENTNVVNFFSLLKKNDFSQQLCYYQPGVGTYFNPGTISPLFQWIAKIADEAFAWYLNQHVMDGYRFLMSNYCDGDKICLFGFSRGAYTARALAGMLHKVGLLPKDNDAQVPFAYKLYVRTDAEGLQLCTGFKQTFCQTVRIEFVGVWETVASVGIVMSKALPFTTSNLTIKTFRHALSLDEHRAKFRPNLYHRPAPNEQGAVNDPEHASPPLSSSATFESSRASLLNGQKKGKFGLNGTGAAKSKKLFPGEKKKAAIGKGKDVGSDGELKENRNGEATVDAVLPGPEDSDPDDIIAGGTDVKEIWFCGVHSDVGGGSVSDSTTQSLADITLRWMVREVMMSQCGILFENEALQRLCICEFAMAMPTTIPSEAPRSAATKQTKPGSNDSKEVKSGTTVTTSPASGTDGGVSGSDSQTKLDLIDAVKPEHDELGWKGKWAWWLLEIIPTSYAWQDKDGVWHKTWSIHLGKGRVIPDPNPKFHITVKERMEAAKLKYKPRATWTGNPVYVED</sequence>
<dbReference type="SUPFAM" id="SSF53474">
    <property type="entry name" value="alpha/beta-Hydrolases"/>
    <property type="match status" value="1"/>
</dbReference>
<feature type="compositionally biased region" description="Polar residues" evidence="1">
    <location>
        <begin position="425"/>
        <end position="434"/>
    </location>
</feature>
<dbReference type="InterPro" id="IPR018712">
    <property type="entry name" value="Tle1-like_cat"/>
</dbReference>
<dbReference type="Proteomes" id="UP000076761">
    <property type="component" value="Unassembled WGS sequence"/>
</dbReference>
<protein>
    <recommendedName>
        <fullName evidence="2">T6SS Phospholipase effector Tle1-like catalytic domain-containing protein</fullName>
    </recommendedName>
</protein>
<feature type="region of interest" description="Disordered" evidence="1">
    <location>
        <begin position="401"/>
        <end position="447"/>
    </location>
</feature>